<gene>
    <name evidence="9" type="ORF">GYA55_06560</name>
</gene>
<keyword evidence="2" id="KW-0574">Periplasm</keyword>
<keyword evidence="1 7" id="KW-0732">Signal</keyword>
<dbReference type="EMBL" id="JAAZON010000286">
    <property type="protein sequence ID" value="NMC62815.1"/>
    <property type="molecule type" value="Genomic_DNA"/>
</dbReference>
<dbReference type="SUPFAM" id="SSF109998">
    <property type="entry name" value="Triger factor/SurA peptide-binding domain-like"/>
    <property type="match status" value="1"/>
</dbReference>
<accession>A0A7X9IJM9</accession>
<dbReference type="Gene3D" id="1.10.4030.10">
    <property type="entry name" value="Porin chaperone SurA, peptide-binding domain"/>
    <property type="match status" value="1"/>
</dbReference>
<organism evidence="9 10">
    <name type="scientific">SAR324 cluster bacterium</name>
    <dbReference type="NCBI Taxonomy" id="2024889"/>
    <lineage>
        <taxon>Bacteria</taxon>
        <taxon>Deltaproteobacteria</taxon>
        <taxon>SAR324 cluster</taxon>
    </lineage>
</organism>
<dbReference type="InterPro" id="IPR015391">
    <property type="entry name" value="SurA_N"/>
</dbReference>
<dbReference type="Pfam" id="PF09312">
    <property type="entry name" value="SurA_N"/>
    <property type="match status" value="1"/>
</dbReference>
<dbReference type="Gene3D" id="3.10.50.40">
    <property type="match status" value="1"/>
</dbReference>
<evidence type="ECO:0000256" key="3">
    <source>
        <dbReference type="ARBA" id="ARBA00023110"/>
    </source>
</evidence>
<comment type="caution">
    <text evidence="9">The sequence shown here is derived from an EMBL/GenBank/DDBJ whole genome shotgun (WGS) entry which is preliminary data.</text>
</comment>
<protein>
    <recommendedName>
        <fullName evidence="8">PpiC domain-containing protein</fullName>
    </recommendedName>
</protein>
<dbReference type="PANTHER" id="PTHR47637:SF1">
    <property type="entry name" value="CHAPERONE SURA"/>
    <property type="match status" value="1"/>
</dbReference>
<dbReference type="InterPro" id="IPR027304">
    <property type="entry name" value="Trigger_fact/SurA_dom_sf"/>
</dbReference>
<reference evidence="9 10" key="1">
    <citation type="journal article" date="2020" name="Biotechnol. Biofuels">
        <title>New insights from the biogas microbiome by comprehensive genome-resolved metagenomics of nearly 1600 species originating from multiple anaerobic digesters.</title>
        <authorList>
            <person name="Campanaro S."/>
            <person name="Treu L."/>
            <person name="Rodriguez-R L.M."/>
            <person name="Kovalovszki A."/>
            <person name="Ziels R.M."/>
            <person name="Maus I."/>
            <person name="Zhu X."/>
            <person name="Kougias P.G."/>
            <person name="Basile A."/>
            <person name="Luo G."/>
            <person name="Schluter A."/>
            <person name="Konstantinidis K.T."/>
            <person name="Angelidaki I."/>
        </authorList>
    </citation>
    <scope>NUCLEOTIDE SEQUENCE [LARGE SCALE GENOMIC DNA]</scope>
    <source>
        <strain evidence="9">AS27yjCOA_65</strain>
    </source>
</reference>
<evidence type="ECO:0000256" key="1">
    <source>
        <dbReference type="ARBA" id="ARBA00022729"/>
    </source>
</evidence>
<dbReference type="AlphaFoldDB" id="A0A7X9IJM9"/>
<evidence type="ECO:0000313" key="10">
    <source>
        <dbReference type="Proteomes" id="UP000524246"/>
    </source>
</evidence>
<keyword evidence="5 6" id="KW-0413">Isomerase</keyword>
<keyword evidence="3 6" id="KW-0697">Rotamase</keyword>
<dbReference type="InterPro" id="IPR046357">
    <property type="entry name" value="PPIase_dom_sf"/>
</dbReference>
<dbReference type="InterPro" id="IPR000297">
    <property type="entry name" value="PPIase_PpiC"/>
</dbReference>
<evidence type="ECO:0000256" key="2">
    <source>
        <dbReference type="ARBA" id="ARBA00022764"/>
    </source>
</evidence>
<feature type="chain" id="PRO_5030743765" description="PpiC domain-containing protein" evidence="7">
    <location>
        <begin position="26"/>
        <end position="316"/>
    </location>
</feature>
<sequence>MQALLKSFLCFALFLFLCQHHIVQSQEIFIDAVVASVDGQPITLHDLCARLKPPRNLTLAQAATDSEARMLLDRIILEKLILAEGAAKKMQVSDSDIESYLDEIAARNKMSREDFQNALTKEGLTLEKYKEDVKLEIMKSRLASTFIRGSVSVTDEEVEKYLDERIGKAKGSTQLELRQIVISSNGRSRSEAKNIATEVKTALENGENFAELAKKFSESPDRNEGGSLGVVEEKDLNAEIFDIVFPLKEGQISDIVEIGESFRIFKVEKRFGGTDKRDERLMNEARSEIQKKKMEDKFQTYFMDDLYKQHSVDKKI</sequence>
<evidence type="ECO:0000256" key="7">
    <source>
        <dbReference type="SAM" id="SignalP"/>
    </source>
</evidence>
<evidence type="ECO:0000256" key="4">
    <source>
        <dbReference type="ARBA" id="ARBA00023186"/>
    </source>
</evidence>
<name>A0A7X9IJM9_9DELT</name>
<evidence type="ECO:0000256" key="6">
    <source>
        <dbReference type="PROSITE-ProRule" id="PRU00278"/>
    </source>
</evidence>
<dbReference type="PROSITE" id="PS50198">
    <property type="entry name" value="PPIC_PPIASE_2"/>
    <property type="match status" value="1"/>
</dbReference>
<dbReference type="InterPro" id="IPR050280">
    <property type="entry name" value="OMP_Chaperone_SurA"/>
</dbReference>
<dbReference type="Pfam" id="PF00639">
    <property type="entry name" value="Rotamase"/>
    <property type="match status" value="1"/>
</dbReference>
<evidence type="ECO:0000313" key="9">
    <source>
        <dbReference type="EMBL" id="NMC62815.1"/>
    </source>
</evidence>
<keyword evidence="4" id="KW-0143">Chaperone</keyword>
<dbReference type="PANTHER" id="PTHR47637">
    <property type="entry name" value="CHAPERONE SURA"/>
    <property type="match status" value="1"/>
</dbReference>
<feature type="domain" description="PpiC" evidence="8">
    <location>
        <begin position="172"/>
        <end position="269"/>
    </location>
</feature>
<dbReference type="Proteomes" id="UP000524246">
    <property type="component" value="Unassembled WGS sequence"/>
</dbReference>
<evidence type="ECO:0000259" key="8">
    <source>
        <dbReference type="PROSITE" id="PS50198"/>
    </source>
</evidence>
<proteinExistence type="predicted"/>
<dbReference type="GO" id="GO:0003755">
    <property type="term" value="F:peptidyl-prolyl cis-trans isomerase activity"/>
    <property type="evidence" value="ECO:0007669"/>
    <property type="project" value="UniProtKB-KW"/>
</dbReference>
<feature type="signal peptide" evidence="7">
    <location>
        <begin position="1"/>
        <end position="25"/>
    </location>
</feature>
<evidence type="ECO:0000256" key="5">
    <source>
        <dbReference type="ARBA" id="ARBA00023235"/>
    </source>
</evidence>
<dbReference type="SUPFAM" id="SSF54534">
    <property type="entry name" value="FKBP-like"/>
    <property type="match status" value="1"/>
</dbReference>